<keyword evidence="3" id="KW-0482">Metalloprotease</keyword>
<feature type="transmembrane region" description="Helical" evidence="1">
    <location>
        <begin position="20"/>
        <end position="40"/>
    </location>
</feature>
<dbReference type="Pfam" id="PF02517">
    <property type="entry name" value="Rce1-like"/>
    <property type="match status" value="1"/>
</dbReference>
<dbReference type="PANTHER" id="PTHR39430:SF1">
    <property type="entry name" value="PROTEASE"/>
    <property type="match status" value="1"/>
</dbReference>
<dbReference type="GO" id="GO:0006508">
    <property type="term" value="P:proteolysis"/>
    <property type="evidence" value="ECO:0007669"/>
    <property type="project" value="UniProtKB-KW"/>
</dbReference>
<comment type="caution">
    <text evidence="3">The sequence shown here is derived from an EMBL/GenBank/DDBJ whole genome shotgun (WGS) entry which is preliminary data.</text>
</comment>
<dbReference type="InterPro" id="IPR003675">
    <property type="entry name" value="Rce1/LyrA-like_dom"/>
</dbReference>
<evidence type="ECO:0000256" key="1">
    <source>
        <dbReference type="SAM" id="Phobius"/>
    </source>
</evidence>
<dbReference type="AlphaFoldDB" id="A0A371B4B9"/>
<keyword evidence="1" id="KW-1133">Transmembrane helix</keyword>
<feature type="transmembrane region" description="Helical" evidence="1">
    <location>
        <begin position="259"/>
        <end position="278"/>
    </location>
</feature>
<keyword evidence="1" id="KW-0472">Membrane</keyword>
<dbReference type="GO" id="GO:0008237">
    <property type="term" value="F:metallopeptidase activity"/>
    <property type="evidence" value="ECO:0007669"/>
    <property type="project" value="UniProtKB-KW"/>
</dbReference>
<keyword evidence="1" id="KW-0812">Transmembrane</keyword>
<sequence>MNGETVSSLSLLQRIMKFPLVFYGILYVILTYCYVGLYFMRTSYVEAIAPGPVAPILASALGCIVMVLVYRSLSEHIEKRDVPEVAVRPMLSEFGLGFALGFGLYSLCIIILMLLGVYRLEGFNDPKILLVGLAAPLATGFFEELLFRGGVFRLAQIWFGSWIAIVINALVFGYVHMGNEGSTMQGIISITIWAGVLLAATYMLTGRLWFGIGLHSAWNYTQGTVYSGIVSGNGEMSGFAKSSMEGPDYLTGGSFGVEASLVAFLVCSTAGIIMIVMAKRKGNIVPPFWQLTST</sequence>
<dbReference type="EMBL" id="QRGP01000002">
    <property type="protein sequence ID" value="RDV02445.1"/>
    <property type="molecule type" value="Genomic_DNA"/>
</dbReference>
<dbReference type="Proteomes" id="UP000263833">
    <property type="component" value="Unassembled WGS sequence"/>
</dbReference>
<feature type="transmembrane region" description="Helical" evidence="1">
    <location>
        <begin position="157"/>
        <end position="175"/>
    </location>
</feature>
<accession>A0A371B4B9</accession>
<feature type="transmembrane region" description="Helical" evidence="1">
    <location>
        <begin position="187"/>
        <end position="210"/>
    </location>
</feature>
<gene>
    <name evidence="3" type="ORF">DXH95_10715</name>
</gene>
<evidence type="ECO:0000259" key="2">
    <source>
        <dbReference type="Pfam" id="PF02517"/>
    </source>
</evidence>
<proteinExistence type="predicted"/>
<feature type="transmembrane region" description="Helical" evidence="1">
    <location>
        <begin position="94"/>
        <end position="116"/>
    </location>
</feature>
<name>A0A371B4B9_9SPHN</name>
<keyword evidence="4" id="KW-1185">Reference proteome</keyword>
<keyword evidence="3" id="KW-0645">Protease</keyword>
<dbReference type="GO" id="GO:0004175">
    <property type="term" value="F:endopeptidase activity"/>
    <property type="evidence" value="ECO:0007669"/>
    <property type="project" value="UniProtKB-ARBA"/>
</dbReference>
<evidence type="ECO:0000313" key="3">
    <source>
        <dbReference type="EMBL" id="RDV02445.1"/>
    </source>
</evidence>
<dbReference type="OrthoDB" id="193898at2"/>
<feature type="transmembrane region" description="Helical" evidence="1">
    <location>
        <begin position="52"/>
        <end position="74"/>
    </location>
</feature>
<organism evidence="3 4">
    <name type="scientific">Sphingorhabdus pulchriflava</name>
    <dbReference type="NCBI Taxonomy" id="2292257"/>
    <lineage>
        <taxon>Bacteria</taxon>
        <taxon>Pseudomonadati</taxon>
        <taxon>Pseudomonadota</taxon>
        <taxon>Alphaproteobacteria</taxon>
        <taxon>Sphingomonadales</taxon>
        <taxon>Sphingomonadaceae</taxon>
        <taxon>Sphingorhabdus</taxon>
    </lineage>
</organism>
<dbReference type="GO" id="GO:0080120">
    <property type="term" value="P:CAAX-box protein maturation"/>
    <property type="evidence" value="ECO:0007669"/>
    <property type="project" value="UniProtKB-ARBA"/>
</dbReference>
<keyword evidence="3" id="KW-0378">Hydrolase</keyword>
<protein>
    <submittedName>
        <fullName evidence="3">CPBP family intramembrane metalloprotease</fullName>
    </submittedName>
</protein>
<reference evidence="4" key="1">
    <citation type="submission" date="2018-08" db="EMBL/GenBank/DDBJ databases">
        <authorList>
            <person name="Kim S.-J."/>
            <person name="Jung G.-Y."/>
        </authorList>
    </citation>
    <scope>NUCLEOTIDE SEQUENCE [LARGE SCALE GENOMIC DNA]</scope>
    <source>
        <strain evidence="4">GY_G</strain>
    </source>
</reference>
<feature type="domain" description="CAAX prenyl protease 2/Lysostaphin resistance protein A-like" evidence="2">
    <location>
        <begin position="128"/>
        <end position="220"/>
    </location>
</feature>
<evidence type="ECO:0000313" key="4">
    <source>
        <dbReference type="Proteomes" id="UP000263833"/>
    </source>
</evidence>
<dbReference type="PANTHER" id="PTHR39430">
    <property type="entry name" value="MEMBRANE-ASSOCIATED PROTEASE-RELATED"/>
    <property type="match status" value="1"/>
</dbReference>